<sequence length="132" mass="15084">MASHDNGPSVVIVVFVSLGCIFFVFFCLFALWCFLIKTRKKKTEQEIDVIRADDRLRVKEDVVEGPHGSKAVVLSIEEDKHFEGKIKKNEKMEREFMHARNGDIIRNDIECGQSSSDPSVDHCAHHHLQCKS</sequence>
<dbReference type="GO" id="GO:0009834">
    <property type="term" value="P:plant-type secondary cell wall biogenesis"/>
    <property type="evidence" value="ECO:0007669"/>
    <property type="project" value="InterPro"/>
</dbReference>
<organism evidence="2 3">
    <name type="scientific">Buddleja alternifolia</name>
    <dbReference type="NCBI Taxonomy" id="168488"/>
    <lineage>
        <taxon>Eukaryota</taxon>
        <taxon>Viridiplantae</taxon>
        <taxon>Streptophyta</taxon>
        <taxon>Embryophyta</taxon>
        <taxon>Tracheophyta</taxon>
        <taxon>Spermatophyta</taxon>
        <taxon>Magnoliopsida</taxon>
        <taxon>eudicotyledons</taxon>
        <taxon>Gunneridae</taxon>
        <taxon>Pentapetalae</taxon>
        <taxon>asterids</taxon>
        <taxon>lamiids</taxon>
        <taxon>Lamiales</taxon>
        <taxon>Scrophulariaceae</taxon>
        <taxon>Buddlejeae</taxon>
        <taxon>Buddleja</taxon>
    </lineage>
</organism>
<evidence type="ECO:0000256" key="1">
    <source>
        <dbReference type="SAM" id="Phobius"/>
    </source>
</evidence>
<keyword evidence="1" id="KW-0812">Transmembrane</keyword>
<dbReference type="EMBL" id="WHWC01000001">
    <property type="protein sequence ID" value="KAG8389798.1"/>
    <property type="molecule type" value="Genomic_DNA"/>
</dbReference>
<name>A0AAV6YE86_9LAMI</name>
<comment type="caution">
    <text evidence="2">The sequence shown here is derived from an EMBL/GenBank/DDBJ whole genome shotgun (WGS) entry which is preliminary data.</text>
</comment>
<dbReference type="PANTHER" id="PTHR35697:SF1">
    <property type="entry name" value="PROTEIN TRACHEARY ELEMENT DIFFERENTIATION-RELATED 7"/>
    <property type="match status" value="1"/>
</dbReference>
<evidence type="ECO:0000313" key="3">
    <source>
        <dbReference type="Proteomes" id="UP000826271"/>
    </source>
</evidence>
<feature type="transmembrane region" description="Helical" evidence="1">
    <location>
        <begin position="12"/>
        <end position="35"/>
    </location>
</feature>
<keyword evidence="1" id="KW-1133">Transmembrane helix</keyword>
<keyword evidence="3" id="KW-1185">Reference proteome</keyword>
<dbReference type="InterPro" id="IPR044950">
    <property type="entry name" value="TED6/7"/>
</dbReference>
<reference evidence="2" key="1">
    <citation type="submission" date="2019-10" db="EMBL/GenBank/DDBJ databases">
        <authorList>
            <person name="Zhang R."/>
            <person name="Pan Y."/>
            <person name="Wang J."/>
            <person name="Ma R."/>
            <person name="Yu S."/>
        </authorList>
    </citation>
    <scope>NUCLEOTIDE SEQUENCE</scope>
    <source>
        <strain evidence="2">LA-IB0</strain>
        <tissue evidence="2">Leaf</tissue>
    </source>
</reference>
<gene>
    <name evidence="2" type="ORF">BUALT_Bualt01G0015900</name>
</gene>
<proteinExistence type="predicted"/>
<keyword evidence="1" id="KW-0472">Membrane</keyword>
<protein>
    <submittedName>
        <fullName evidence="2">Uncharacterized protein</fullName>
    </submittedName>
</protein>
<dbReference type="Proteomes" id="UP000826271">
    <property type="component" value="Unassembled WGS sequence"/>
</dbReference>
<dbReference type="PANTHER" id="PTHR35697">
    <property type="entry name" value="OS08G0108300 PROTEIN"/>
    <property type="match status" value="1"/>
</dbReference>
<evidence type="ECO:0000313" key="2">
    <source>
        <dbReference type="EMBL" id="KAG8389798.1"/>
    </source>
</evidence>
<accession>A0AAV6YE86</accession>
<dbReference type="AlphaFoldDB" id="A0AAV6YE86"/>